<dbReference type="PANTHER" id="PTHR45903:SF1">
    <property type="entry name" value="GLUTAMATE-RICH WD REPEAT-CONTAINING PROTEIN 1"/>
    <property type="match status" value="1"/>
</dbReference>
<keyword evidence="5" id="KW-1185">Reference proteome</keyword>
<reference evidence="4" key="3">
    <citation type="submission" date="2025-08" db="UniProtKB">
        <authorList>
            <consortium name="Ensembl"/>
        </authorList>
    </citation>
    <scope>IDENTIFICATION</scope>
</reference>
<dbReference type="AlphaFoldDB" id="K7FWY7"/>
<dbReference type="eggNOG" id="KOG0302">
    <property type="taxonomic scope" value="Eukaryota"/>
</dbReference>
<protein>
    <submittedName>
        <fullName evidence="4">Uncharacterized protein</fullName>
    </submittedName>
</protein>
<dbReference type="GO" id="GO:0042254">
    <property type="term" value="P:ribosome biogenesis"/>
    <property type="evidence" value="ECO:0007669"/>
    <property type="project" value="TreeGrafter"/>
</dbReference>
<dbReference type="SMART" id="SM00320">
    <property type="entry name" value="WD40"/>
    <property type="match status" value="4"/>
</dbReference>
<dbReference type="EMBL" id="AGCU01076937">
    <property type="status" value="NOT_ANNOTATED_CDS"/>
    <property type="molecule type" value="Genomic_DNA"/>
</dbReference>
<organism evidence="4 5">
    <name type="scientific">Pelodiscus sinensis</name>
    <name type="common">Chinese softshell turtle</name>
    <name type="synonym">Trionyx sinensis</name>
    <dbReference type="NCBI Taxonomy" id="13735"/>
    <lineage>
        <taxon>Eukaryota</taxon>
        <taxon>Metazoa</taxon>
        <taxon>Chordata</taxon>
        <taxon>Craniata</taxon>
        <taxon>Vertebrata</taxon>
        <taxon>Euteleostomi</taxon>
        <taxon>Archelosauria</taxon>
        <taxon>Testudinata</taxon>
        <taxon>Testudines</taxon>
        <taxon>Cryptodira</taxon>
        <taxon>Trionychia</taxon>
        <taxon>Trionychidae</taxon>
        <taxon>Pelodiscus</taxon>
    </lineage>
</organism>
<reference evidence="5" key="2">
    <citation type="journal article" date="2013" name="Nat. Genet.">
        <title>The draft genomes of soft-shell turtle and green sea turtle yield insights into the development and evolution of the turtle-specific body plan.</title>
        <authorList>
            <person name="Wang Z."/>
            <person name="Pascual-Anaya J."/>
            <person name="Zadissa A."/>
            <person name="Li W."/>
            <person name="Niimura Y."/>
            <person name="Huang Z."/>
            <person name="Li C."/>
            <person name="White S."/>
            <person name="Xiong Z."/>
            <person name="Fang D."/>
            <person name="Wang B."/>
            <person name="Ming Y."/>
            <person name="Chen Y."/>
            <person name="Zheng Y."/>
            <person name="Kuraku S."/>
            <person name="Pignatelli M."/>
            <person name="Herrero J."/>
            <person name="Beal K."/>
            <person name="Nozawa M."/>
            <person name="Li Q."/>
            <person name="Wang J."/>
            <person name="Zhang H."/>
            <person name="Yu L."/>
            <person name="Shigenobu S."/>
            <person name="Wang J."/>
            <person name="Liu J."/>
            <person name="Flicek P."/>
            <person name="Searle S."/>
            <person name="Wang J."/>
            <person name="Kuratani S."/>
            <person name="Yin Y."/>
            <person name="Aken B."/>
            <person name="Zhang G."/>
            <person name="Irie N."/>
        </authorList>
    </citation>
    <scope>NUCLEOTIDE SEQUENCE [LARGE SCALE GENOMIC DNA]</scope>
    <source>
        <strain evidence="5">Daiwa-1</strain>
    </source>
</reference>
<dbReference type="GO" id="GO:0005730">
    <property type="term" value="C:nucleolus"/>
    <property type="evidence" value="ECO:0007669"/>
    <property type="project" value="TreeGrafter"/>
</dbReference>
<dbReference type="STRING" id="13735.ENSPSIP00000012547"/>
<evidence type="ECO:0000256" key="2">
    <source>
        <dbReference type="SAM" id="MobiDB-lite"/>
    </source>
</evidence>
<dbReference type="InterPro" id="IPR051972">
    <property type="entry name" value="Glutamate-rich_WD_repeat"/>
</dbReference>
<feature type="repeat" description="WD" evidence="1">
    <location>
        <begin position="195"/>
        <end position="210"/>
    </location>
</feature>
<dbReference type="EMBL" id="AGCU01076935">
    <property type="status" value="NOT_ANNOTATED_CDS"/>
    <property type="molecule type" value="Genomic_DNA"/>
</dbReference>
<keyword evidence="3" id="KW-1133">Transmembrane helix</keyword>
<proteinExistence type="predicted"/>
<evidence type="ECO:0000313" key="4">
    <source>
        <dbReference type="Ensembl" id="ENSPSIP00000012547.1"/>
    </source>
</evidence>
<dbReference type="InterPro" id="IPR036322">
    <property type="entry name" value="WD40_repeat_dom_sf"/>
</dbReference>
<feature type="transmembrane region" description="Helical" evidence="3">
    <location>
        <begin position="14"/>
        <end position="34"/>
    </location>
</feature>
<dbReference type="InterPro" id="IPR015943">
    <property type="entry name" value="WD40/YVTN_repeat-like_dom_sf"/>
</dbReference>
<feature type="repeat" description="WD" evidence="1">
    <location>
        <begin position="267"/>
        <end position="301"/>
    </location>
</feature>
<dbReference type="EMBL" id="AGCU01076938">
    <property type="status" value="NOT_ANNOTATED_CDS"/>
    <property type="molecule type" value="Genomic_DNA"/>
</dbReference>
<dbReference type="SUPFAM" id="SSF50978">
    <property type="entry name" value="WD40 repeat-like"/>
    <property type="match status" value="1"/>
</dbReference>
<evidence type="ECO:0000256" key="3">
    <source>
        <dbReference type="SAM" id="Phobius"/>
    </source>
</evidence>
<dbReference type="EMBL" id="AGCU01076936">
    <property type="status" value="NOT_ANNOTATED_CDS"/>
    <property type="molecule type" value="Genomic_DNA"/>
</dbReference>
<dbReference type="HOGENOM" id="CLU_025272_0_0_1"/>
<reference evidence="5" key="1">
    <citation type="submission" date="2011-10" db="EMBL/GenBank/DDBJ databases">
        <authorList>
            <consortium name="Soft-shell Turtle Genome Consortium"/>
        </authorList>
    </citation>
    <scope>NUCLEOTIDE SEQUENCE [LARGE SCALE GENOMIC DNA]</scope>
    <source>
        <strain evidence="5">Daiwa-1</strain>
    </source>
</reference>
<dbReference type="Proteomes" id="UP000007267">
    <property type="component" value="Unassembled WGS sequence"/>
</dbReference>
<dbReference type="PROSITE" id="PS50294">
    <property type="entry name" value="WD_REPEATS_REGION"/>
    <property type="match status" value="2"/>
</dbReference>
<feature type="region of interest" description="Disordered" evidence="2">
    <location>
        <begin position="44"/>
        <end position="67"/>
    </location>
</feature>
<dbReference type="GeneTree" id="ENSGT00940000168296"/>
<evidence type="ECO:0000313" key="5">
    <source>
        <dbReference type="Proteomes" id="UP000007267"/>
    </source>
</evidence>
<keyword evidence="3" id="KW-0472">Membrane</keyword>
<feature type="repeat" description="WD" evidence="1">
    <location>
        <begin position="222"/>
        <end position="256"/>
    </location>
</feature>
<evidence type="ECO:0000256" key="1">
    <source>
        <dbReference type="PROSITE-ProRule" id="PRU00221"/>
    </source>
</evidence>
<feature type="compositionally biased region" description="Acidic residues" evidence="2">
    <location>
        <begin position="51"/>
        <end position="63"/>
    </location>
</feature>
<dbReference type="PANTHER" id="PTHR45903">
    <property type="entry name" value="GLUTAMATE-RICH WD REPEAT-CONTAINING PROTEIN 1"/>
    <property type="match status" value="1"/>
</dbReference>
<dbReference type="Ensembl" id="ENSPSIT00000012608.1">
    <property type="protein sequence ID" value="ENSPSIP00000012547.1"/>
    <property type="gene ID" value="ENSPSIG00000011303.1"/>
</dbReference>
<name>K7FWY7_PELSI</name>
<accession>K7FWY7</accession>
<keyword evidence="3" id="KW-0812">Transmembrane</keyword>
<keyword evidence="1" id="KW-0853">WD repeat</keyword>
<dbReference type="Gene3D" id="2.130.10.10">
    <property type="entry name" value="YVTN repeat-like/Quinoprotein amine dehydrogenase"/>
    <property type="match status" value="1"/>
</dbReference>
<dbReference type="Pfam" id="PF00400">
    <property type="entry name" value="WD40"/>
    <property type="match status" value="3"/>
</dbReference>
<sequence>MAGSGWCPRGRGPVLWGTGAAGAQVIPLCARLLVMKMHNLHRTGAKAADAESSESEEEEDEEEEKKPHLELAMIPHYGGINRVRVTQLGGTQVAAVWSEKGQVEIAISDPEAMATFLREEQAKIKPLFSFAGHMTEGFAMDWSPIVSGELGRGLWVGGEGRWQSWGQQGAVGGGVKGVGRAGGASCDPVYAPPVFASCSADGSIRVWDVRAAPSRACMLTASQAHASDVNVISWNRHEPFLLSGGEGGALHIWDLRLFKPTDGLATFKQHTAPITSVEWHPTDAGVFAAAGADDQVTQWDLAVEREQEGEGESEDDPALASIPPQLLFVHQGETDIKELHWHPQCPGVLITTALSGFNIFRTISV</sequence>
<reference evidence="4" key="4">
    <citation type="submission" date="2025-09" db="UniProtKB">
        <authorList>
            <consortium name="Ensembl"/>
        </authorList>
    </citation>
    <scope>IDENTIFICATION</scope>
</reference>
<dbReference type="OMA" id="NVFAASW"/>
<dbReference type="InterPro" id="IPR001680">
    <property type="entry name" value="WD40_rpt"/>
</dbReference>
<dbReference type="PROSITE" id="PS50082">
    <property type="entry name" value="WD_REPEATS_2"/>
    <property type="match status" value="3"/>
</dbReference>